<dbReference type="AlphaFoldDB" id="A0A2P2QHB6"/>
<accession>A0A2P2QHB6</accession>
<name>A0A2P2QHB6_RHIMU</name>
<reference evidence="1" key="1">
    <citation type="submission" date="2018-02" db="EMBL/GenBank/DDBJ databases">
        <title>Rhizophora mucronata_Transcriptome.</title>
        <authorList>
            <person name="Meera S.P."/>
            <person name="Sreeshan A."/>
            <person name="Augustine A."/>
        </authorList>
    </citation>
    <scope>NUCLEOTIDE SEQUENCE</scope>
    <source>
        <tissue evidence="1">Leaf</tissue>
    </source>
</reference>
<dbReference type="EMBL" id="GGEC01085907">
    <property type="protein sequence ID" value="MBX66391.1"/>
    <property type="molecule type" value="Transcribed_RNA"/>
</dbReference>
<evidence type="ECO:0000313" key="1">
    <source>
        <dbReference type="EMBL" id="MBX66391.1"/>
    </source>
</evidence>
<proteinExistence type="predicted"/>
<sequence>MVKAKSRQCIGQALIHLMIWRVESEPQLDTTLELVDIFVGNALASSVLAVLFTPMPRLVPVDVRRP</sequence>
<organism evidence="1">
    <name type="scientific">Rhizophora mucronata</name>
    <name type="common">Asiatic mangrove</name>
    <dbReference type="NCBI Taxonomy" id="61149"/>
    <lineage>
        <taxon>Eukaryota</taxon>
        <taxon>Viridiplantae</taxon>
        <taxon>Streptophyta</taxon>
        <taxon>Embryophyta</taxon>
        <taxon>Tracheophyta</taxon>
        <taxon>Spermatophyta</taxon>
        <taxon>Magnoliopsida</taxon>
        <taxon>eudicotyledons</taxon>
        <taxon>Gunneridae</taxon>
        <taxon>Pentapetalae</taxon>
        <taxon>rosids</taxon>
        <taxon>fabids</taxon>
        <taxon>Malpighiales</taxon>
        <taxon>Rhizophoraceae</taxon>
        <taxon>Rhizophora</taxon>
    </lineage>
</organism>
<protein>
    <submittedName>
        <fullName evidence="1">Uncharacterized protein</fullName>
    </submittedName>
</protein>